<comment type="function">
    <text evidence="1">Catalyzes the ATP-dependent phosphorylation of thiamine-monophosphate (TMP) to form thiamine-pyrophosphate (TPP), the active form of vitamin B1.</text>
</comment>
<dbReference type="GO" id="GO:0005524">
    <property type="term" value="F:ATP binding"/>
    <property type="evidence" value="ECO:0007669"/>
    <property type="project" value="UniProtKB-UniRule"/>
</dbReference>
<dbReference type="PANTHER" id="PTHR30270">
    <property type="entry name" value="THIAMINE-MONOPHOSPHATE KINASE"/>
    <property type="match status" value="1"/>
</dbReference>
<dbReference type="EMBL" id="NDWU01000003">
    <property type="protein sequence ID" value="PUA34123.1"/>
    <property type="molecule type" value="Genomic_DNA"/>
</dbReference>
<feature type="binding site" evidence="1">
    <location>
        <position position="49"/>
    </location>
    <ligand>
        <name>Mg(2+)</name>
        <dbReference type="ChEBI" id="CHEBI:18420"/>
        <label>1</label>
    </ligand>
</feature>
<name>A0A2R7Y9C9_9ARCH</name>
<dbReference type="AlphaFoldDB" id="A0A2R7Y9C9"/>
<dbReference type="InterPro" id="IPR016188">
    <property type="entry name" value="PurM-like_N"/>
</dbReference>
<keyword evidence="1" id="KW-0460">Magnesium</keyword>
<feature type="binding site" evidence="1">
    <location>
        <position position="34"/>
    </location>
    <ligand>
        <name>Mg(2+)</name>
        <dbReference type="ChEBI" id="CHEBI:18420"/>
        <label>4</label>
    </ligand>
</feature>
<dbReference type="SUPFAM" id="SSF55326">
    <property type="entry name" value="PurM N-terminal domain-like"/>
    <property type="match status" value="1"/>
</dbReference>
<dbReference type="InterPro" id="IPR036921">
    <property type="entry name" value="PurM-like_N_sf"/>
</dbReference>
<dbReference type="Pfam" id="PF00586">
    <property type="entry name" value="AIRS"/>
    <property type="match status" value="1"/>
</dbReference>
<dbReference type="InterPro" id="IPR006283">
    <property type="entry name" value="ThiL-like"/>
</dbReference>
<keyword evidence="1" id="KW-0547">Nucleotide-binding</keyword>
<feature type="binding site" evidence="1">
    <location>
        <position position="49"/>
    </location>
    <ligand>
        <name>Mg(2+)</name>
        <dbReference type="ChEBI" id="CHEBI:18420"/>
        <label>2</label>
    </ligand>
</feature>
<dbReference type="UniPathway" id="UPA00060">
    <property type="reaction ID" value="UER00142"/>
</dbReference>
<evidence type="ECO:0000313" key="4">
    <source>
        <dbReference type="EMBL" id="PUA34123.1"/>
    </source>
</evidence>
<feature type="binding site" evidence="1">
    <location>
        <position position="125"/>
    </location>
    <ligand>
        <name>Mg(2+)</name>
        <dbReference type="ChEBI" id="CHEBI:18420"/>
        <label>1</label>
    </ligand>
</feature>
<dbReference type="HAMAP" id="MF_02128">
    <property type="entry name" value="TMP_kinase"/>
    <property type="match status" value="1"/>
</dbReference>
<keyword evidence="1" id="KW-0479">Metal-binding</keyword>
<dbReference type="Proteomes" id="UP000244066">
    <property type="component" value="Unassembled WGS sequence"/>
</dbReference>
<dbReference type="Gene3D" id="3.30.1330.10">
    <property type="entry name" value="PurM-like, N-terminal domain"/>
    <property type="match status" value="1"/>
</dbReference>
<comment type="caution">
    <text evidence="4">The sequence shown here is derived from an EMBL/GenBank/DDBJ whole genome shotgun (WGS) entry which is preliminary data.</text>
</comment>
<evidence type="ECO:0000259" key="2">
    <source>
        <dbReference type="Pfam" id="PF00586"/>
    </source>
</evidence>
<feature type="binding site" evidence="1">
    <location>
        <position position="48"/>
    </location>
    <ligand>
        <name>Mg(2+)</name>
        <dbReference type="ChEBI" id="CHEBI:18420"/>
        <label>1</label>
    </ligand>
</feature>
<comment type="miscellaneous">
    <text evidence="1">Reaction mechanism of ThiL seems to utilize a direct, inline transfer of the gamma-phosphate of ATP to TMP rather than a phosphorylated enzyme intermediate.</text>
</comment>
<keyword evidence="1" id="KW-0784">Thiamine biosynthesis</keyword>
<feature type="binding site" evidence="1">
    <location>
        <position position="77"/>
    </location>
    <ligand>
        <name>Mg(2+)</name>
        <dbReference type="ChEBI" id="CHEBI:18420"/>
        <label>2</label>
    </ligand>
</feature>
<dbReference type="SUPFAM" id="SSF56042">
    <property type="entry name" value="PurM C-terminal domain-like"/>
    <property type="match status" value="1"/>
</dbReference>
<feature type="binding site" evidence="1">
    <location>
        <position position="34"/>
    </location>
    <ligand>
        <name>Mg(2+)</name>
        <dbReference type="ChEBI" id="CHEBI:18420"/>
        <label>3</label>
    </ligand>
</feature>
<keyword evidence="1" id="KW-0067">ATP-binding</keyword>
<dbReference type="Gene3D" id="3.90.650.10">
    <property type="entry name" value="PurM-like C-terminal domain"/>
    <property type="match status" value="1"/>
</dbReference>
<dbReference type="PIRSF" id="PIRSF005303">
    <property type="entry name" value="Thiam_monoph_kin"/>
    <property type="match status" value="1"/>
</dbReference>
<proteinExistence type="inferred from homology"/>
<feature type="binding site" evidence="1">
    <location>
        <position position="56"/>
    </location>
    <ligand>
        <name>substrate</name>
    </ligand>
</feature>
<feature type="binding site" evidence="1">
    <location>
        <position position="148"/>
    </location>
    <ligand>
        <name>ATP</name>
        <dbReference type="ChEBI" id="CHEBI:30616"/>
    </ligand>
</feature>
<feature type="binding site" evidence="1">
    <location>
        <position position="212"/>
    </location>
    <ligand>
        <name>ATP</name>
        <dbReference type="ChEBI" id="CHEBI:30616"/>
    </ligand>
</feature>
<dbReference type="GO" id="GO:0009229">
    <property type="term" value="P:thiamine diphosphate biosynthetic process"/>
    <property type="evidence" value="ECO:0007669"/>
    <property type="project" value="UniProtKB-UniRule"/>
</dbReference>
<evidence type="ECO:0000256" key="1">
    <source>
        <dbReference type="HAMAP-Rule" id="MF_02128"/>
    </source>
</evidence>
<feature type="binding site" evidence="1">
    <location>
        <position position="261"/>
    </location>
    <ligand>
        <name>substrate</name>
    </ligand>
</feature>
<dbReference type="InterPro" id="IPR036676">
    <property type="entry name" value="PurM-like_C_sf"/>
</dbReference>
<feature type="binding site" evidence="1">
    <location>
        <position position="317"/>
    </location>
    <ligand>
        <name>substrate</name>
    </ligand>
</feature>
<sequence>MSKRLKDIGEKSIVERILSRITLTPRHILPKGDDAIAFEFSGKLVVSTDMLVESTDVPPSMDMESVGWKALTMVVSDLAAKGATPIAYLISLGLPRDMRLEDFDALWNGLESAARHYGGTIAGGDTNEAKEIIVSCTGVGSAERVVPRGGARVGDILATTGLFGRSAAGLYALLKGAEGLDESLRRAVLRPMARLREGRVLAKYATSCIDSSDGLAASLYELAKQSGVGFEVTAPPVDGMARKLAEECGLDIFKLVFYGGEEYELVFTVGREDLEAVKNALNHVDGELIEIGRVVHTSEGITTIWEGKRIPIEYKGWDHFRM</sequence>
<dbReference type="GO" id="GO:0000287">
    <property type="term" value="F:magnesium ion binding"/>
    <property type="evidence" value="ECO:0007669"/>
    <property type="project" value="UniProtKB-UniRule"/>
</dbReference>
<feature type="binding site" evidence="1">
    <location>
        <position position="47"/>
    </location>
    <ligand>
        <name>Mg(2+)</name>
        <dbReference type="ChEBI" id="CHEBI:18420"/>
        <label>4</label>
    </ligand>
</feature>
<comment type="pathway">
    <text evidence="1">Cofactor biosynthesis; thiamine diphosphate biosynthesis; thiamine diphosphate from thiamine phosphate: step 1/1.</text>
</comment>
<feature type="binding site" evidence="1">
    <location>
        <position position="213"/>
    </location>
    <ligand>
        <name>Mg(2+)</name>
        <dbReference type="ChEBI" id="CHEBI:18420"/>
        <label>5</label>
    </ligand>
</feature>
<dbReference type="NCBIfam" id="TIGR01379">
    <property type="entry name" value="thiL"/>
    <property type="match status" value="1"/>
</dbReference>
<dbReference type="GO" id="GO:0009030">
    <property type="term" value="F:thiamine-phosphate kinase activity"/>
    <property type="evidence" value="ECO:0007669"/>
    <property type="project" value="UniProtKB-UniRule"/>
</dbReference>
<comment type="caution">
    <text evidence="1">Lacks conserved residue(s) required for the propagation of feature annotation.</text>
</comment>
<comment type="catalytic activity">
    <reaction evidence="1">
        <text>thiamine phosphate + ATP = thiamine diphosphate + ADP</text>
        <dbReference type="Rhea" id="RHEA:15913"/>
        <dbReference type="ChEBI" id="CHEBI:30616"/>
        <dbReference type="ChEBI" id="CHEBI:37575"/>
        <dbReference type="ChEBI" id="CHEBI:58937"/>
        <dbReference type="ChEBI" id="CHEBI:456216"/>
        <dbReference type="EC" id="2.7.4.16"/>
    </reaction>
</comment>
<evidence type="ECO:0000259" key="3">
    <source>
        <dbReference type="Pfam" id="PF02769"/>
    </source>
</evidence>
<dbReference type="PANTHER" id="PTHR30270:SF0">
    <property type="entry name" value="THIAMINE-MONOPHOSPHATE KINASE"/>
    <property type="match status" value="1"/>
</dbReference>
<evidence type="ECO:0000313" key="5">
    <source>
        <dbReference type="Proteomes" id="UP000244066"/>
    </source>
</evidence>
<keyword evidence="1" id="KW-0808">Transferase</keyword>
<dbReference type="InterPro" id="IPR010918">
    <property type="entry name" value="PurM-like_C_dom"/>
</dbReference>
<dbReference type="Pfam" id="PF02769">
    <property type="entry name" value="AIRS_C"/>
    <property type="match status" value="1"/>
</dbReference>
<feature type="domain" description="PurM-like N-terminal" evidence="2">
    <location>
        <begin position="32"/>
        <end position="141"/>
    </location>
</feature>
<keyword evidence="1 4" id="KW-0418">Kinase</keyword>
<accession>A0A2R7Y9C9</accession>
<reference evidence="4 5" key="1">
    <citation type="submission" date="2017-04" db="EMBL/GenBank/DDBJ databases">
        <title>Draft Aigarchaeota genome from a New Zealand hot spring.</title>
        <authorList>
            <person name="Reysenbach A.-L."/>
            <person name="Donaho J.A."/>
            <person name="Gerhart J."/>
            <person name="Kelley J.F."/>
            <person name="Kouba K."/>
            <person name="Podar M."/>
            <person name="Stott M."/>
        </authorList>
    </citation>
    <scope>NUCLEOTIDE SEQUENCE [LARGE SCALE GENOMIC DNA]</scope>
    <source>
        <strain evidence="4">NZ13_MG1</strain>
    </source>
</reference>
<comment type="similarity">
    <text evidence="1">Belongs to the thiamine-monophosphate kinase family.</text>
</comment>
<feature type="binding site" evidence="1">
    <location>
        <position position="77"/>
    </location>
    <ligand>
        <name>Mg(2+)</name>
        <dbReference type="ChEBI" id="CHEBI:18420"/>
        <label>3</label>
    </ligand>
</feature>
<dbReference type="CDD" id="cd02194">
    <property type="entry name" value="ThiL"/>
    <property type="match status" value="1"/>
</dbReference>
<protein>
    <recommendedName>
        <fullName evidence="1">Thiamine-monophosphate kinase</fullName>
        <shortName evidence="1">TMP kinase</shortName>
        <shortName evidence="1">Thiamine-phosphate kinase</shortName>
        <ecNumber evidence="1">2.7.4.16</ecNumber>
    </recommendedName>
</protein>
<feature type="binding site" evidence="1">
    <location>
        <position position="210"/>
    </location>
    <ligand>
        <name>Mg(2+)</name>
        <dbReference type="ChEBI" id="CHEBI:18420"/>
        <label>3</label>
    </ligand>
</feature>
<gene>
    <name evidence="1" type="primary">thiL</name>
    <name evidence="4" type="ORF">B9J98_01710</name>
</gene>
<organism evidence="4 5">
    <name type="scientific">Candidatus Terraquivivens tikiterensis</name>
    <dbReference type="NCBI Taxonomy" id="1980982"/>
    <lineage>
        <taxon>Archaea</taxon>
        <taxon>Nitrososphaerota</taxon>
        <taxon>Candidatus Wolframiiraptoraceae</taxon>
        <taxon>Candidatus Terraquivivens</taxon>
    </lineage>
</organism>
<feature type="domain" description="PurM-like C-terminal" evidence="3">
    <location>
        <begin position="152"/>
        <end position="299"/>
    </location>
</feature>
<feature type="binding site" evidence="1">
    <location>
        <begin position="124"/>
        <end position="125"/>
    </location>
    <ligand>
        <name>ATP</name>
        <dbReference type="ChEBI" id="CHEBI:30616"/>
    </ligand>
</feature>
<dbReference type="GO" id="GO:0009228">
    <property type="term" value="P:thiamine biosynthetic process"/>
    <property type="evidence" value="ECO:0007669"/>
    <property type="project" value="UniProtKB-KW"/>
</dbReference>
<feature type="binding site" evidence="1">
    <location>
        <position position="77"/>
    </location>
    <ligand>
        <name>Mg(2+)</name>
        <dbReference type="ChEBI" id="CHEBI:18420"/>
        <label>4</label>
    </ligand>
</feature>
<dbReference type="EC" id="2.7.4.16" evidence="1"/>